<dbReference type="PANTHER" id="PTHR35333">
    <property type="entry name" value="BETA-LACTAMASE"/>
    <property type="match status" value="1"/>
</dbReference>
<sequence length="369" mass="39325">MAQNADKDKGMINMLFGETPVTAESFAPDFLNAIPFEQVRSLIEATRKQIGPVLDVKETSGGYRIETATHQMDVKITLNGQGRVAGLLLQPAVATAQTIEELAAELAALPGNVAYLVTRNGNVVVAKDADKALAVGSAFKLGVLAALKDRIEAGTDRWEDVARLEAWQVSLPSGILQTFAVGSPVTLSTLATLMISISDNTATDVLLDHVGREAVAKRLGVDFVPKTRELFILKADKTLRERYLAADVAGKLALTREMDGRSISLKEAELTPHDDGVEWYVPLNRLCELAVEVKGLDPMRAAPGPAGDVDWAQVAYKGGSEVGVLNMTTAAVSRAGDVYCVAMTWNNGEALDAAKAVVPYGGILAKLAR</sequence>
<reference evidence="3" key="1">
    <citation type="submission" date="2022-03" db="EMBL/GenBank/DDBJ databases">
        <title>The complete genome sequence of a Methyloterrigena soli.</title>
        <authorList>
            <person name="Zi Z."/>
        </authorList>
    </citation>
    <scope>NUCLEOTIDE SEQUENCE</scope>
    <source>
        <strain evidence="3">M48</strain>
    </source>
</reference>
<dbReference type="SUPFAM" id="SSF56601">
    <property type="entry name" value="beta-lactamase/transpeptidase-like"/>
    <property type="match status" value="1"/>
</dbReference>
<evidence type="ECO:0000313" key="3">
    <source>
        <dbReference type="EMBL" id="MCI0128479.1"/>
    </source>
</evidence>
<keyword evidence="3" id="KW-0378">Hydrolase</keyword>
<evidence type="ECO:0000256" key="1">
    <source>
        <dbReference type="ARBA" id="ARBA00001526"/>
    </source>
</evidence>
<dbReference type="Pfam" id="PF13354">
    <property type="entry name" value="Beta-lactamase2"/>
    <property type="match status" value="1"/>
</dbReference>
<comment type="caution">
    <text evidence="3">The sequence shown here is derived from an EMBL/GenBank/DDBJ whole genome shotgun (WGS) entry which is preliminary data.</text>
</comment>
<dbReference type="InterPro" id="IPR000871">
    <property type="entry name" value="Beta-lactam_class-A"/>
</dbReference>
<dbReference type="RefSeq" id="WP_281736634.1">
    <property type="nucleotide sequence ID" value="NZ_JAKETQ010000002.1"/>
</dbReference>
<feature type="domain" description="Beta-lactamase class A catalytic" evidence="2">
    <location>
        <begin position="121"/>
        <end position="219"/>
    </location>
</feature>
<proteinExistence type="predicted"/>
<evidence type="ECO:0000259" key="2">
    <source>
        <dbReference type="Pfam" id="PF13354"/>
    </source>
</evidence>
<dbReference type="Gene3D" id="3.10.450.280">
    <property type="match status" value="1"/>
</dbReference>
<dbReference type="InterPro" id="IPR045155">
    <property type="entry name" value="Beta-lactam_cat"/>
</dbReference>
<dbReference type="Gene3D" id="3.40.710.10">
    <property type="entry name" value="DD-peptidase/beta-lactamase superfamily"/>
    <property type="match status" value="1"/>
</dbReference>
<dbReference type="AlphaFoldDB" id="A0AA41QPN3"/>
<dbReference type="Proteomes" id="UP001156140">
    <property type="component" value="Unassembled WGS sequence"/>
</dbReference>
<dbReference type="GO" id="GO:0008800">
    <property type="term" value="F:beta-lactamase activity"/>
    <property type="evidence" value="ECO:0007669"/>
    <property type="project" value="UniProtKB-EC"/>
</dbReference>
<evidence type="ECO:0000313" key="4">
    <source>
        <dbReference type="Proteomes" id="UP001156140"/>
    </source>
</evidence>
<comment type="catalytic activity">
    <reaction evidence="1">
        <text>a beta-lactam + H2O = a substituted beta-amino acid</text>
        <dbReference type="Rhea" id="RHEA:20401"/>
        <dbReference type="ChEBI" id="CHEBI:15377"/>
        <dbReference type="ChEBI" id="CHEBI:35627"/>
        <dbReference type="ChEBI" id="CHEBI:140347"/>
        <dbReference type="EC" id="3.5.2.6"/>
    </reaction>
</comment>
<dbReference type="EMBL" id="JALAZD010000002">
    <property type="protein sequence ID" value="MCI0128479.1"/>
    <property type="molecule type" value="Genomic_DNA"/>
</dbReference>
<organism evidence="3 4">
    <name type="scientific">Paradevosia shaoguanensis</name>
    <dbReference type="NCBI Taxonomy" id="1335043"/>
    <lineage>
        <taxon>Bacteria</taxon>
        <taxon>Pseudomonadati</taxon>
        <taxon>Pseudomonadota</taxon>
        <taxon>Alphaproteobacteria</taxon>
        <taxon>Hyphomicrobiales</taxon>
        <taxon>Devosiaceae</taxon>
        <taxon>Paradevosia</taxon>
    </lineage>
</organism>
<accession>A0AA41QPN3</accession>
<name>A0AA41QPN3_9HYPH</name>
<gene>
    <name evidence="3" type="ORF">ML536_16730</name>
</gene>
<dbReference type="PANTHER" id="PTHR35333:SF5">
    <property type="entry name" value="CONSERVED LIPOPROTEIN LPQF-RELATED"/>
    <property type="match status" value="1"/>
</dbReference>
<keyword evidence="4" id="KW-1185">Reference proteome</keyword>
<dbReference type="InterPro" id="IPR012338">
    <property type="entry name" value="Beta-lactam/transpept-like"/>
</dbReference>
<dbReference type="GO" id="GO:0030655">
    <property type="term" value="P:beta-lactam antibiotic catabolic process"/>
    <property type="evidence" value="ECO:0007669"/>
    <property type="project" value="InterPro"/>
</dbReference>
<protein>
    <submittedName>
        <fullName evidence="3">Class A beta-lactamase-related serine hydrolase</fullName>
    </submittedName>
</protein>
<dbReference type="GO" id="GO:0046677">
    <property type="term" value="P:response to antibiotic"/>
    <property type="evidence" value="ECO:0007669"/>
    <property type="project" value="InterPro"/>
</dbReference>